<sequence length="52" mass="5554">MAAEATRKALLTCELTDILTLVVTSHWNRLGVAAATRAALAQAAANVYLRQD</sequence>
<organism evidence="1 2">
    <name type="scientific">Frankia nepalensis</name>
    <dbReference type="NCBI Taxonomy" id="1836974"/>
    <lineage>
        <taxon>Bacteria</taxon>
        <taxon>Bacillati</taxon>
        <taxon>Actinomycetota</taxon>
        <taxon>Actinomycetes</taxon>
        <taxon>Frankiales</taxon>
        <taxon>Frankiaceae</taxon>
        <taxon>Frankia</taxon>
    </lineage>
</organism>
<name>A0A937UVF2_9ACTN</name>
<dbReference type="EMBL" id="JAEACQ010000298">
    <property type="protein sequence ID" value="MBL7632191.1"/>
    <property type="molecule type" value="Genomic_DNA"/>
</dbReference>
<dbReference type="RefSeq" id="WP_203004029.1">
    <property type="nucleotide sequence ID" value="NZ_JADWYU010000154.1"/>
</dbReference>
<evidence type="ECO:0000313" key="1">
    <source>
        <dbReference type="EMBL" id="MBL7632191.1"/>
    </source>
</evidence>
<accession>A0A937UVF2</accession>
<dbReference type="Proteomes" id="UP000604475">
    <property type="component" value="Unassembled WGS sequence"/>
</dbReference>
<gene>
    <name evidence="1" type="ORF">I7412_34570</name>
</gene>
<evidence type="ECO:0000313" key="2">
    <source>
        <dbReference type="Proteomes" id="UP000604475"/>
    </source>
</evidence>
<comment type="caution">
    <text evidence="1">The sequence shown here is derived from an EMBL/GenBank/DDBJ whole genome shotgun (WGS) entry which is preliminary data.</text>
</comment>
<protein>
    <submittedName>
        <fullName evidence="1">Uncharacterized protein</fullName>
    </submittedName>
</protein>
<proteinExistence type="predicted"/>
<reference evidence="1" key="1">
    <citation type="submission" date="2020-12" db="EMBL/GenBank/DDBJ databases">
        <title>Genomic characterization of non-nitrogen-fixing Frankia strains.</title>
        <authorList>
            <person name="Carlos-Shanley C."/>
            <person name="Guerra T."/>
            <person name="Hahn D."/>
        </authorList>
    </citation>
    <scope>NUCLEOTIDE SEQUENCE</scope>
    <source>
        <strain evidence="1">CN6</strain>
    </source>
</reference>
<dbReference type="AlphaFoldDB" id="A0A937UVF2"/>
<keyword evidence="2" id="KW-1185">Reference proteome</keyword>